<dbReference type="KEGG" id="pno:SNOG_12580"/>
<keyword evidence="1" id="KW-0472">Membrane</keyword>
<organism evidence="2 3">
    <name type="scientific">Phaeosphaeria nodorum (strain SN15 / ATCC MYA-4574 / FGSC 10173)</name>
    <name type="common">Glume blotch fungus</name>
    <name type="synonym">Parastagonospora nodorum</name>
    <dbReference type="NCBI Taxonomy" id="321614"/>
    <lineage>
        <taxon>Eukaryota</taxon>
        <taxon>Fungi</taxon>
        <taxon>Dikarya</taxon>
        <taxon>Ascomycota</taxon>
        <taxon>Pezizomycotina</taxon>
        <taxon>Dothideomycetes</taxon>
        <taxon>Pleosporomycetidae</taxon>
        <taxon>Pleosporales</taxon>
        <taxon>Pleosporineae</taxon>
        <taxon>Phaeosphaeriaceae</taxon>
        <taxon>Parastagonospora</taxon>
    </lineage>
</organism>
<dbReference type="OMA" id="QSRTERC"/>
<keyword evidence="3" id="KW-1185">Reference proteome</keyword>
<feature type="transmembrane region" description="Helical" evidence="1">
    <location>
        <begin position="39"/>
        <end position="64"/>
    </location>
</feature>
<evidence type="ECO:0000313" key="3">
    <source>
        <dbReference type="Proteomes" id="UP000663193"/>
    </source>
</evidence>
<evidence type="ECO:0000256" key="1">
    <source>
        <dbReference type="SAM" id="Phobius"/>
    </source>
</evidence>
<feature type="transmembrane region" description="Helical" evidence="1">
    <location>
        <begin position="202"/>
        <end position="223"/>
    </location>
</feature>
<accession>A0A7U2NQS9</accession>
<dbReference type="Proteomes" id="UP000663193">
    <property type="component" value="Chromosome 21"/>
</dbReference>
<reference evidence="3" key="1">
    <citation type="journal article" date="2021" name="BMC Genomics">
        <title>Chromosome-level genome assembly and manually-curated proteome of model necrotroph Parastagonospora nodorum Sn15 reveals a genome-wide trove of candidate effector homologs, and redundancy of virulence-related functions within an accessory chromosome.</title>
        <authorList>
            <person name="Bertazzoni S."/>
            <person name="Jones D.A.B."/>
            <person name="Phan H.T."/>
            <person name="Tan K.-C."/>
            <person name="Hane J.K."/>
        </authorList>
    </citation>
    <scope>NUCLEOTIDE SEQUENCE [LARGE SCALE GENOMIC DNA]</scope>
    <source>
        <strain evidence="3">SN15 / ATCC MYA-4574 / FGSC 10173)</strain>
    </source>
</reference>
<keyword evidence="1" id="KW-1133">Transmembrane helix</keyword>
<evidence type="ECO:0000313" key="2">
    <source>
        <dbReference type="EMBL" id="QRD07021.1"/>
    </source>
</evidence>
<dbReference type="RefSeq" id="XP_001802801.1">
    <property type="nucleotide sequence ID" value="XM_001802749.1"/>
</dbReference>
<proteinExistence type="predicted"/>
<dbReference type="EMBL" id="CP069043">
    <property type="protein sequence ID" value="QRD07021.1"/>
    <property type="molecule type" value="Genomic_DNA"/>
</dbReference>
<dbReference type="AlphaFoldDB" id="A0A7U2NQS9"/>
<dbReference type="VEuPathDB" id="FungiDB:JI435_125800"/>
<gene>
    <name evidence="2" type="ORF">JI435_125800</name>
</gene>
<sequence length="290" mass="31450">MTLLSHPPPPPPPPREKHIFRTLRTATSTSWPGICGSGVWILCFALLLSCGYFGAMLALGLELLKMGSHVQCRLPSSDAAFSQKLPVTYTAVDGMRVGDLGEQMGKMNIVLISAIFPLFPILILPLLITLHFCRCGIRNRTGMGWAIFLGVFELGNVFNADVVGVDEKAGKWYTRCSLTPSELSTFIHKRHVRWSLGTAAQILSGVACLCSILYFSLAVLAAYKNRFAAQSASIRMDALAQQSPYNEDHLPTRMSTDRPDGPSPALYNTAGAMPVAGLGVGRGRVVVRDV</sequence>
<keyword evidence="1" id="KW-0812">Transmembrane</keyword>
<feature type="transmembrane region" description="Helical" evidence="1">
    <location>
        <begin position="109"/>
        <end position="132"/>
    </location>
</feature>
<name>A0A7U2NQS9_PHANO</name>
<protein>
    <submittedName>
        <fullName evidence="2">Uncharacterized protein</fullName>
    </submittedName>
</protein>